<organism evidence="1 2">
    <name type="scientific">Neoroseomonas alkaliterrae</name>
    <dbReference type="NCBI Taxonomy" id="1452450"/>
    <lineage>
        <taxon>Bacteria</taxon>
        <taxon>Pseudomonadati</taxon>
        <taxon>Pseudomonadota</taxon>
        <taxon>Alphaproteobacteria</taxon>
        <taxon>Acetobacterales</taxon>
        <taxon>Acetobacteraceae</taxon>
        <taxon>Neoroseomonas</taxon>
    </lineage>
</organism>
<sequence>MAEHSLDFNHRPKPPTAAEAINALIDTALVAENGTRPRRDYLGGSRLGDPCVRRLQYEFLDVPRDPETAFSGQTLRIFAVGHVFEDLAIGWLRRAGFDLRTRSRAGEQFGFSVAAGRVQGHIDGVVVAAPASAQSVVAVPALWECKSANARNWKEIVRRGVAAAKPIYAAQVALYQAYMGLTEAPALFTAVNKDTAELHHELVPFDGALAQATSDKAVRVLQACDAGEWLPRIAAEPDHPECARCPWRTRCWS</sequence>
<dbReference type="AlphaFoldDB" id="A0A840XKZ8"/>
<protein>
    <submittedName>
        <fullName evidence="1">Uncharacterized protein</fullName>
    </submittedName>
</protein>
<evidence type="ECO:0000313" key="1">
    <source>
        <dbReference type="EMBL" id="MBB5688586.1"/>
    </source>
</evidence>
<keyword evidence="2" id="KW-1185">Reference proteome</keyword>
<comment type="caution">
    <text evidence="1">The sequence shown here is derived from an EMBL/GenBank/DDBJ whole genome shotgun (WGS) entry which is preliminary data.</text>
</comment>
<dbReference type="EMBL" id="JACIJE010000002">
    <property type="protein sequence ID" value="MBB5688586.1"/>
    <property type="molecule type" value="Genomic_DNA"/>
</dbReference>
<proteinExistence type="predicted"/>
<dbReference type="Gene3D" id="3.90.320.10">
    <property type="match status" value="1"/>
</dbReference>
<evidence type="ECO:0000313" key="2">
    <source>
        <dbReference type="Proteomes" id="UP000562254"/>
    </source>
</evidence>
<gene>
    <name evidence="1" type="ORF">FHS88_000702</name>
</gene>
<dbReference type="InterPro" id="IPR011604">
    <property type="entry name" value="PDDEXK-like_dom_sf"/>
</dbReference>
<dbReference type="RefSeq" id="WP_184481395.1">
    <property type="nucleotide sequence ID" value="NZ_JACIJE010000002.1"/>
</dbReference>
<reference evidence="1 2" key="1">
    <citation type="submission" date="2020-08" db="EMBL/GenBank/DDBJ databases">
        <title>Genomic Encyclopedia of Type Strains, Phase IV (KMG-IV): sequencing the most valuable type-strain genomes for metagenomic binning, comparative biology and taxonomic classification.</title>
        <authorList>
            <person name="Goeker M."/>
        </authorList>
    </citation>
    <scope>NUCLEOTIDE SEQUENCE [LARGE SCALE GENOMIC DNA]</scope>
    <source>
        <strain evidence="1 2">DSM 25895</strain>
    </source>
</reference>
<accession>A0A840XKZ8</accession>
<dbReference type="Proteomes" id="UP000562254">
    <property type="component" value="Unassembled WGS sequence"/>
</dbReference>
<name>A0A840XKZ8_9PROT</name>